<comment type="similarity">
    <text evidence="1">Belongs to the PIH1 family.</text>
</comment>
<accession>A0A8X8BJE1</accession>
<feature type="domain" description="PIH1D1/2/3 CS-like" evidence="6">
    <location>
        <begin position="231"/>
        <end position="329"/>
    </location>
</feature>
<evidence type="ECO:0000256" key="3">
    <source>
        <dbReference type="ARBA" id="ARBA00024190"/>
    </source>
</evidence>
<dbReference type="GO" id="GO:0005576">
    <property type="term" value="C:extracellular region"/>
    <property type="evidence" value="ECO:0007669"/>
    <property type="project" value="GOC"/>
</dbReference>
<dbReference type="RefSeq" id="XP_039598031.1">
    <property type="nucleotide sequence ID" value="XM_039742097.1"/>
</dbReference>
<feature type="region of interest" description="Disordered" evidence="4">
    <location>
        <begin position="423"/>
        <end position="456"/>
    </location>
</feature>
<feature type="non-terminal residue" evidence="7">
    <location>
        <position position="911"/>
    </location>
</feature>
<feature type="domain" description="PIH1 N-terminal" evidence="5">
    <location>
        <begin position="40"/>
        <end position="201"/>
    </location>
</feature>
<name>A0A8X8BJE1_POLSE</name>
<proteinExistence type="inferred from homology"/>
<dbReference type="EMBL" id="JAATIS010008546">
    <property type="protein sequence ID" value="KAG2457556.1"/>
    <property type="molecule type" value="Genomic_DNA"/>
</dbReference>
<feature type="region of interest" description="Disordered" evidence="4">
    <location>
        <begin position="520"/>
        <end position="539"/>
    </location>
</feature>
<sequence>MASMHKLEELNLTHDEIDRFSQAMKSEEFRKLLREYAEEISNPENRKKYEEEIRLLEQERGVDARFVHPHGNHVLRTTQDGKQRCFINVCSNELMGKPSSSATMGPGGAPGQQWSLPYSLAPGREDLDSKGRAVIIYDVVFHPDTLTMAKKNVRFQKMIDQTALEAVQKQFGVKLDEKNVKRLKTTYKGTPHPTVIRKTLPGGPKVQPDDMFKVPWPSDAQSSGVRGDGASTPKYVITHRSFVDMQDYRCSRDTGPGTRPKELQVTIELPLLNCASQADLEVTEKHLSLRSQSPAYSLELPLPYPVDDTKGSARFIKTKRQLVVTLPVLPLKPEICLGQTEIHGEKEKGLERTTKEERSESGEREGALSTPEAVLQHSTRYGEKMKRGLVSECGGNTPTEWSTPLEDGGLCSEDENLQVQVTEERSQPGNEKAMSSHEPSIEGSVQPSGGDNQEVKKRFVLKGPHDTTAELKTQHEDRGCAELEHYSEVERLWKDNAEEMSQLGEEEEAKELWAQGDMQELQTKPVSEHTPNTSVDWETMPEDINSTELGQAAEAVCLKVEAMEERSQSAKAKAPVEEKTQLKSHVNLTVQKAMERTSLEEGTEVAEGKQTRPEVRDAKISEQKVQAKCLLGESTHIIGDSVQMSCQKALSPKEVRTATGEETPRGPEPHFVDRRTQPGKGAVVDRATDKAVKCLEKTVGAGHLQGEFASGLAEDLQVDPHSSSAHAGRHDAPIQGEQSSVSSFPLCDSQSGPDEHSGPSGVVTSDVGKEEAQDPNTVYERGHDLEMEQMPALEGEQLPHQLFVQEVSSKVDDLTEKQSRTSTGDTSPAYLESPLRPEKAEEQNLHELGVVPHSTKQERQPTTGIVAGKDYPLVAPVIREINPADGKEDVISDHSTHSAVDFHNSLLYELD</sequence>
<feature type="region of interest" description="Disordered" evidence="4">
    <location>
        <begin position="649"/>
        <end position="684"/>
    </location>
</feature>
<dbReference type="GO" id="GO:0120293">
    <property type="term" value="C:dynein axonemal particle"/>
    <property type="evidence" value="ECO:0007669"/>
    <property type="project" value="UniProtKB-SubCell"/>
</dbReference>
<gene>
    <name evidence="7" type="primary">Dnaaf2</name>
    <name evidence="7" type="ORF">GTO96_0011930</name>
</gene>
<dbReference type="GeneID" id="120519018"/>
<dbReference type="InterPro" id="IPR034727">
    <property type="entry name" value="Kintoun"/>
</dbReference>
<dbReference type="InterPro" id="IPR050734">
    <property type="entry name" value="PIH1/Kintoun_subfamily"/>
</dbReference>
<evidence type="ECO:0000313" key="7">
    <source>
        <dbReference type="EMBL" id="KAG2457556.1"/>
    </source>
</evidence>
<dbReference type="InterPro" id="IPR041442">
    <property type="entry name" value="PIH1D1/2/3_CS-like"/>
</dbReference>
<dbReference type="HAMAP" id="MF_03069">
    <property type="entry name" value="Kintoun"/>
    <property type="match status" value="1"/>
</dbReference>
<comment type="subcellular location">
    <subcellularLocation>
        <location evidence="3">Dynein axonemal particle</location>
    </subcellularLocation>
</comment>
<feature type="compositionally biased region" description="Polar residues" evidence="4">
    <location>
        <begin position="520"/>
        <end position="536"/>
    </location>
</feature>
<dbReference type="Pfam" id="PF08190">
    <property type="entry name" value="PIH1"/>
    <property type="match status" value="1"/>
</dbReference>
<evidence type="ECO:0000259" key="6">
    <source>
        <dbReference type="Pfam" id="PF18201"/>
    </source>
</evidence>
<feature type="region of interest" description="Disordered" evidence="4">
    <location>
        <begin position="188"/>
        <end position="207"/>
    </location>
</feature>
<feature type="compositionally biased region" description="Basic and acidic residues" evidence="4">
    <location>
        <begin position="346"/>
        <end position="366"/>
    </location>
</feature>
<feature type="non-terminal residue" evidence="7">
    <location>
        <position position="1"/>
    </location>
</feature>
<dbReference type="GO" id="GO:0060285">
    <property type="term" value="P:cilium-dependent cell motility"/>
    <property type="evidence" value="ECO:0007669"/>
    <property type="project" value="TreeGrafter"/>
</dbReference>
<feature type="compositionally biased region" description="Polar residues" evidence="4">
    <location>
        <begin position="736"/>
        <end position="752"/>
    </location>
</feature>
<feature type="region of interest" description="Disordered" evidence="4">
    <location>
        <begin position="346"/>
        <end position="375"/>
    </location>
</feature>
<feature type="compositionally biased region" description="Basic and acidic residues" evidence="4">
    <location>
        <begin position="809"/>
        <end position="819"/>
    </location>
</feature>
<evidence type="ECO:0000313" key="8">
    <source>
        <dbReference type="Proteomes" id="UP000886611"/>
    </source>
</evidence>
<keyword evidence="8" id="KW-1185">Reference proteome</keyword>
<dbReference type="InterPro" id="IPR012981">
    <property type="entry name" value="PIH1_N"/>
</dbReference>
<dbReference type="CDD" id="cd00298">
    <property type="entry name" value="ACD_sHsps_p23-like"/>
    <property type="match status" value="1"/>
</dbReference>
<feature type="region of interest" description="Disordered" evidence="4">
    <location>
        <begin position="595"/>
        <end position="621"/>
    </location>
</feature>
<feature type="region of interest" description="Disordered" evidence="4">
    <location>
        <begin position="716"/>
        <end position="777"/>
    </location>
</feature>
<organism evidence="7 8">
    <name type="scientific">Polypterus senegalus</name>
    <name type="common">Senegal bichir</name>
    <dbReference type="NCBI Taxonomy" id="55291"/>
    <lineage>
        <taxon>Eukaryota</taxon>
        <taxon>Metazoa</taxon>
        <taxon>Chordata</taxon>
        <taxon>Craniata</taxon>
        <taxon>Vertebrata</taxon>
        <taxon>Euteleostomi</taxon>
        <taxon>Actinopterygii</taxon>
        <taxon>Polypteriformes</taxon>
        <taxon>Polypteridae</taxon>
        <taxon>Polypterus</taxon>
    </lineage>
</organism>
<evidence type="ECO:0000259" key="5">
    <source>
        <dbReference type="Pfam" id="PF08190"/>
    </source>
</evidence>
<comment type="caution">
    <text evidence="7">The sequence shown here is derived from an EMBL/GenBank/DDBJ whole genome shotgun (WGS) entry which is preliminary data.</text>
</comment>
<feature type="compositionally biased region" description="Basic and acidic residues" evidence="4">
    <location>
        <begin position="606"/>
        <end position="621"/>
    </location>
</feature>
<feature type="compositionally biased region" description="Basic and acidic residues" evidence="4">
    <location>
        <begin position="835"/>
        <end position="845"/>
    </location>
</feature>
<feature type="compositionally biased region" description="Basic and acidic residues" evidence="4">
    <location>
        <begin position="662"/>
        <end position="676"/>
    </location>
</feature>
<evidence type="ECO:0000256" key="4">
    <source>
        <dbReference type="SAM" id="MobiDB-lite"/>
    </source>
</evidence>
<evidence type="ECO:0000256" key="2">
    <source>
        <dbReference type="ARBA" id="ARBA00022490"/>
    </source>
</evidence>
<dbReference type="GO" id="GO:0003351">
    <property type="term" value="P:epithelial cilium movement involved in extracellular fluid movement"/>
    <property type="evidence" value="ECO:0007669"/>
    <property type="project" value="TreeGrafter"/>
</dbReference>
<dbReference type="GO" id="GO:0070286">
    <property type="term" value="P:axonemal dynein complex assembly"/>
    <property type="evidence" value="ECO:0007669"/>
    <property type="project" value="InterPro"/>
</dbReference>
<dbReference type="Proteomes" id="UP000886611">
    <property type="component" value="Unassembled WGS sequence"/>
</dbReference>
<dbReference type="Pfam" id="PF18201">
    <property type="entry name" value="PIH1_CS"/>
    <property type="match status" value="1"/>
</dbReference>
<protein>
    <submittedName>
        <fullName evidence="7">KTU protein</fullName>
    </submittedName>
</protein>
<keyword evidence="2" id="KW-0963">Cytoplasm</keyword>
<dbReference type="AlphaFoldDB" id="A0A8X8BJE1"/>
<feature type="region of interest" description="Disordered" evidence="4">
    <location>
        <begin position="809"/>
        <end position="867"/>
    </location>
</feature>
<dbReference type="PANTHER" id="PTHR22997">
    <property type="entry name" value="PIH1 DOMAIN-CONTAINING PROTEIN 1"/>
    <property type="match status" value="1"/>
</dbReference>
<dbReference type="PANTHER" id="PTHR22997:SF3">
    <property type="entry name" value="PROTEIN KINTOUN"/>
    <property type="match status" value="1"/>
</dbReference>
<reference evidence="7 8" key="1">
    <citation type="journal article" date="2021" name="Cell">
        <title>Tracing the genetic footprints of vertebrate landing in non-teleost ray-finned fishes.</title>
        <authorList>
            <person name="Bi X."/>
            <person name="Wang K."/>
            <person name="Yang L."/>
            <person name="Pan H."/>
            <person name="Jiang H."/>
            <person name="Wei Q."/>
            <person name="Fang M."/>
            <person name="Yu H."/>
            <person name="Zhu C."/>
            <person name="Cai Y."/>
            <person name="He Y."/>
            <person name="Gan X."/>
            <person name="Zeng H."/>
            <person name="Yu D."/>
            <person name="Zhu Y."/>
            <person name="Jiang H."/>
            <person name="Qiu Q."/>
            <person name="Yang H."/>
            <person name="Zhang Y.E."/>
            <person name="Wang W."/>
            <person name="Zhu M."/>
            <person name="He S."/>
            <person name="Zhang G."/>
        </authorList>
    </citation>
    <scope>NUCLEOTIDE SEQUENCE [LARGE SCALE GENOMIC DNA]</scope>
    <source>
        <strain evidence="7">Bchr_013</strain>
    </source>
</reference>
<evidence type="ECO:0000256" key="1">
    <source>
        <dbReference type="ARBA" id="ARBA00008511"/>
    </source>
</evidence>
<dbReference type="OrthoDB" id="546764at2759"/>